<dbReference type="InterPro" id="IPR036770">
    <property type="entry name" value="Ankyrin_rpt-contain_sf"/>
</dbReference>
<dbReference type="RefSeq" id="WP_121484889.1">
    <property type="nucleotide sequence ID" value="NZ_QQXL01000003.1"/>
</dbReference>
<dbReference type="SUPFAM" id="SSF48403">
    <property type="entry name" value="Ankyrin repeat"/>
    <property type="match status" value="1"/>
</dbReference>
<keyword evidence="2 3" id="KW-0040">ANK repeat</keyword>
<dbReference type="Gene3D" id="1.25.40.20">
    <property type="entry name" value="Ankyrin repeat-containing domain"/>
    <property type="match status" value="1"/>
</dbReference>
<evidence type="ECO:0000256" key="2">
    <source>
        <dbReference type="ARBA" id="ARBA00023043"/>
    </source>
</evidence>
<protein>
    <submittedName>
        <fullName evidence="5">Ankyrin repeat domain-containing protein</fullName>
    </submittedName>
</protein>
<dbReference type="AlphaFoldDB" id="A0A496PK30"/>
<dbReference type="PROSITE" id="PS50088">
    <property type="entry name" value="ANK_REPEAT"/>
    <property type="match status" value="2"/>
</dbReference>
<dbReference type="SMART" id="SM00248">
    <property type="entry name" value="ANK"/>
    <property type="match status" value="2"/>
</dbReference>
<name>A0A496PK30_9MICC</name>
<evidence type="ECO:0000313" key="5">
    <source>
        <dbReference type="EMBL" id="RKW70863.1"/>
    </source>
</evidence>
<comment type="caution">
    <text evidence="5">The sequence shown here is derived from an EMBL/GenBank/DDBJ whole genome shotgun (WGS) entry which is preliminary data.</text>
</comment>
<evidence type="ECO:0000256" key="1">
    <source>
        <dbReference type="ARBA" id="ARBA00022737"/>
    </source>
</evidence>
<feature type="repeat" description="ANK" evidence="3">
    <location>
        <begin position="100"/>
        <end position="132"/>
    </location>
</feature>
<organism evidence="5 6">
    <name type="scientific">Galactobacter caseinivorans</name>
    <dbReference type="NCBI Taxonomy" id="2676123"/>
    <lineage>
        <taxon>Bacteria</taxon>
        <taxon>Bacillati</taxon>
        <taxon>Actinomycetota</taxon>
        <taxon>Actinomycetes</taxon>
        <taxon>Micrococcales</taxon>
        <taxon>Micrococcaceae</taxon>
        <taxon>Galactobacter</taxon>
    </lineage>
</organism>
<feature type="region of interest" description="Disordered" evidence="4">
    <location>
        <begin position="1"/>
        <end position="27"/>
    </location>
</feature>
<feature type="compositionally biased region" description="Basic and acidic residues" evidence="4">
    <location>
        <begin position="1"/>
        <end position="12"/>
    </location>
</feature>
<feature type="repeat" description="ANK" evidence="3">
    <location>
        <begin position="67"/>
        <end position="99"/>
    </location>
</feature>
<evidence type="ECO:0000313" key="6">
    <source>
        <dbReference type="Proteomes" id="UP000273119"/>
    </source>
</evidence>
<sequence>MTSTPHHDEYERAITAPAQVGGSQDGPELTDDQVAFLNQLFDLARHGDARLIEFIGQGIPANLADHKGDTFLILAAYSGQSALVESLLTVGADVNAQNQRGQSPLTCAVFRGDESLVRTLLAAGADPEAGVQNAVATAKAFGQEGMLEILQPQNG</sequence>
<dbReference type="Proteomes" id="UP000273119">
    <property type="component" value="Unassembled WGS sequence"/>
</dbReference>
<dbReference type="EMBL" id="QQXL01000003">
    <property type="protein sequence ID" value="RKW70863.1"/>
    <property type="molecule type" value="Genomic_DNA"/>
</dbReference>
<reference evidence="5 6" key="1">
    <citation type="submission" date="2018-07" db="EMBL/GenBank/DDBJ databases">
        <title>Arthrobacter sp. nov., isolated from raw cow's milk with high bacterial count.</title>
        <authorList>
            <person name="Hahne J."/>
            <person name="Isele D."/>
            <person name="Lipski A."/>
        </authorList>
    </citation>
    <scope>NUCLEOTIDE SEQUENCE [LARGE SCALE GENOMIC DNA]</scope>
    <source>
        <strain evidence="5 6">JZ R-183</strain>
    </source>
</reference>
<keyword evidence="6" id="KW-1185">Reference proteome</keyword>
<dbReference type="Pfam" id="PF12796">
    <property type="entry name" value="Ank_2"/>
    <property type="match status" value="1"/>
</dbReference>
<gene>
    <name evidence="5" type="ORF">DWQ67_07195</name>
</gene>
<dbReference type="PANTHER" id="PTHR24171">
    <property type="entry name" value="ANKYRIN REPEAT DOMAIN-CONTAINING PROTEIN 39-RELATED"/>
    <property type="match status" value="1"/>
</dbReference>
<dbReference type="InterPro" id="IPR002110">
    <property type="entry name" value="Ankyrin_rpt"/>
</dbReference>
<dbReference type="PANTHER" id="PTHR24171:SF9">
    <property type="entry name" value="ANKYRIN REPEAT DOMAIN-CONTAINING PROTEIN 39"/>
    <property type="match status" value="1"/>
</dbReference>
<proteinExistence type="predicted"/>
<keyword evidence="1" id="KW-0677">Repeat</keyword>
<evidence type="ECO:0000256" key="4">
    <source>
        <dbReference type="SAM" id="MobiDB-lite"/>
    </source>
</evidence>
<evidence type="ECO:0000256" key="3">
    <source>
        <dbReference type="PROSITE-ProRule" id="PRU00023"/>
    </source>
</evidence>
<accession>A0A496PK30</accession>
<dbReference type="PROSITE" id="PS50297">
    <property type="entry name" value="ANK_REP_REGION"/>
    <property type="match status" value="2"/>
</dbReference>